<reference evidence="3 4" key="1">
    <citation type="journal article" date="2013" name="Front. Plant Sci.">
        <title>The Reference Genome of the Halophytic Plant Eutrema salsugineum.</title>
        <authorList>
            <person name="Yang R."/>
            <person name="Jarvis D.E."/>
            <person name="Chen H."/>
            <person name="Beilstein M.A."/>
            <person name="Grimwood J."/>
            <person name="Jenkins J."/>
            <person name="Shu S."/>
            <person name="Prochnik S."/>
            <person name="Xin M."/>
            <person name="Ma C."/>
            <person name="Schmutz J."/>
            <person name="Wing R.A."/>
            <person name="Mitchell-Olds T."/>
            <person name="Schumaker K.S."/>
            <person name="Wang X."/>
        </authorList>
    </citation>
    <scope>NUCLEOTIDE SEQUENCE [LARGE SCALE GENOMIC DNA]</scope>
</reference>
<protein>
    <submittedName>
        <fullName evidence="3">Uncharacterized protein</fullName>
    </submittedName>
</protein>
<comment type="similarity">
    <text evidence="1">Belongs to the 'GDSL' lipolytic enzyme family.</text>
</comment>
<dbReference type="PANTHER" id="PTHR45642:SF36">
    <property type="entry name" value="(RAPE) HYPOTHETICAL PROTEIN"/>
    <property type="match status" value="1"/>
</dbReference>
<sequence length="338" mass="36646">MNTLVFQTITVLVSIISSSVAQAGNIPAVIAFGDSILDTGNNNNLRTLTKVNFFPYGRDLVTRRATGRFGNGRIPTDLIAEGLGVKNIVPAYRSPFLQPNDILTGVSFASGGSGLDPVTSRIQGVIGVADQLNDFKAYIAKLNSITGDEEKTRSIISNAVFVISAGNNDIAITFFQTPARVTRYTVFSYTDLLNSWTQSFIQELYNLGARKFAVMGTLPLGCLPGSSNLLGGMCLEPANAVSRLFNQKLANSVNNLNSMLPGSRSIYLDMYNPLLDLVKNPLRYGFTSPTRPCCCAPAAPVPCLDASRHVFWDIAHPSEKAYQTILPHIIQQIQQSFA</sequence>
<dbReference type="InterPro" id="IPR036514">
    <property type="entry name" value="SGNH_hydro_sf"/>
</dbReference>
<dbReference type="Gramene" id="ESQ31591">
    <property type="protein sequence ID" value="ESQ31591"/>
    <property type="gene ID" value="EUTSA_v10005274mg"/>
</dbReference>
<dbReference type="CDD" id="cd01837">
    <property type="entry name" value="SGNH_plant_lipase_like"/>
    <property type="match status" value="1"/>
</dbReference>
<feature type="signal peptide" evidence="2">
    <location>
        <begin position="1"/>
        <end position="23"/>
    </location>
</feature>
<dbReference type="GO" id="GO:0005576">
    <property type="term" value="C:extracellular region"/>
    <property type="evidence" value="ECO:0007669"/>
    <property type="project" value="TreeGrafter"/>
</dbReference>
<evidence type="ECO:0000313" key="4">
    <source>
        <dbReference type="Proteomes" id="UP000030689"/>
    </source>
</evidence>
<dbReference type="PROSITE" id="PS01098">
    <property type="entry name" value="LIPASE_GDSL_SER"/>
    <property type="match status" value="1"/>
</dbReference>
<accession>V4MJP6</accession>
<dbReference type="SUPFAM" id="SSF52266">
    <property type="entry name" value="SGNH hydrolase"/>
    <property type="match status" value="1"/>
</dbReference>
<proteinExistence type="inferred from homology"/>
<dbReference type="InterPro" id="IPR035669">
    <property type="entry name" value="SGNH_plant_lipase-like"/>
</dbReference>
<dbReference type="GO" id="GO:0016298">
    <property type="term" value="F:lipase activity"/>
    <property type="evidence" value="ECO:0007669"/>
    <property type="project" value="InterPro"/>
</dbReference>
<dbReference type="GO" id="GO:0006629">
    <property type="term" value="P:lipid metabolic process"/>
    <property type="evidence" value="ECO:0007669"/>
    <property type="project" value="InterPro"/>
</dbReference>
<dbReference type="KEGG" id="eus:EUTSA_v10005274mg"/>
<dbReference type="AlphaFoldDB" id="V4MJP6"/>
<gene>
    <name evidence="3" type="ORF">EUTSA_v10005274mg</name>
</gene>
<dbReference type="Proteomes" id="UP000030689">
    <property type="component" value="Unassembled WGS sequence"/>
</dbReference>
<dbReference type="OMA" id="SIYVDMY"/>
<dbReference type="EMBL" id="KI517748">
    <property type="protein sequence ID" value="ESQ31591.1"/>
    <property type="molecule type" value="Genomic_DNA"/>
</dbReference>
<dbReference type="FunFam" id="3.40.50.1110:FF:000003">
    <property type="entry name" value="GDSL esterase/lipase APG"/>
    <property type="match status" value="1"/>
</dbReference>
<dbReference type="InterPro" id="IPR008265">
    <property type="entry name" value="Lipase_GDSL_AS"/>
</dbReference>
<evidence type="ECO:0000313" key="3">
    <source>
        <dbReference type="EMBL" id="ESQ31591.1"/>
    </source>
</evidence>
<organism evidence="3 4">
    <name type="scientific">Eutrema salsugineum</name>
    <name type="common">Saltwater cress</name>
    <name type="synonym">Sisymbrium salsugineum</name>
    <dbReference type="NCBI Taxonomy" id="72664"/>
    <lineage>
        <taxon>Eukaryota</taxon>
        <taxon>Viridiplantae</taxon>
        <taxon>Streptophyta</taxon>
        <taxon>Embryophyta</taxon>
        <taxon>Tracheophyta</taxon>
        <taxon>Spermatophyta</taxon>
        <taxon>Magnoliopsida</taxon>
        <taxon>eudicotyledons</taxon>
        <taxon>Gunneridae</taxon>
        <taxon>Pentapetalae</taxon>
        <taxon>rosids</taxon>
        <taxon>malvids</taxon>
        <taxon>Brassicales</taxon>
        <taxon>Brassicaceae</taxon>
        <taxon>Eutremeae</taxon>
        <taxon>Eutrema</taxon>
    </lineage>
</organism>
<evidence type="ECO:0000256" key="1">
    <source>
        <dbReference type="ARBA" id="ARBA00008668"/>
    </source>
</evidence>
<name>V4MJP6_EUTSA</name>
<evidence type="ECO:0000256" key="2">
    <source>
        <dbReference type="SAM" id="SignalP"/>
    </source>
</evidence>
<dbReference type="Pfam" id="PF00657">
    <property type="entry name" value="Lipase_GDSL"/>
    <property type="match status" value="1"/>
</dbReference>
<dbReference type="PANTHER" id="PTHR45642">
    <property type="entry name" value="GDSL ESTERASE/LIPASE EXL3"/>
    <property type="match status" value="1"/>
</dbReference>
<dbReference type="InterPro" id="IPR050592">
    <property type="entry name" value="GDSL_lipolytic_enzyme"/>
</dbReference>
<dbReference type="OrthoDB" id="1600564at2759"/>
<feature type="chain" id="PRO_5004722840" evidence="2">
    <location>
        <begin position="24"/>
        <end position="338"/>
    </location>
</feature>
<dbReference type="Gene3D" id="3.40.50.1110">
    <property type="entry name" value="SGNH hydrolase"/>
    <property type="match status" value="1"/>
</dbReference>
<dbReference type="InterPro" id="IPR001087">
    <property type="entry name" value="GDSL"/>
</dbReference>
<keyword evidence="2" id="KW-0732">Signal</keyword>
<keyword evidence="4" id="KW-1185">Reference proteome</keyword>